<gene>
    <name evidence="15" type="ORF">BSTOLATCC_MIC6548</name>
</gene>
<name>A0AAU9IKW6_9CILI</name>
<evidence type="ECO:0000256" key="7">
    <source>
        <dbReference type="ARBA" id="ARBA00023175"/>
    </source>
</evidence>
<dbReference type="AlphaFoldDB" id="A0AAU9IKW6"/>
<keyword evidence="2" id="KW-0963">Cytoplasm</keyword>
<evidence type="ECO:0000313" key="15">
    <source>
        <dbReference type="EMBL" id="CAG9312444.1"/>
    </source>
</evidence>
<dbReference type="EMBL" id="CAJZBQ010000006">
    <property type="protein sequence ID" value="CAG9312444.1"/>
    <property type="molecule type" value="Genomic_DNA"/>
</dbReference>
<dbReference type="PRINTS" id="PR00380">
    <property type="entry name" value="KINESINHEAVY"/>
</dbReference>
<feature type="domain" description="Kinesin motor" evidence="14">
    <location>
        <begin position="36"/>
        <end position="358"/>
    </location>
</feature>
<feature type="coiled-coil region" evidence="12">
    <location>
        <begin position="556"/>
        <end position="583"/>
    </location>
</feature>
<dbReference type="GO" id="GO:0007018">
    <property type="term" value="P:microtubule-based movement"/>
    <property type="evidence" value="ECO:0007669"/>
    <property type="project" value="InterPro"/>
</dbReference>
<protein>
    <recommendedName>
        <fullName evidence="11">Kinesin-like protein</fullName>
    </recommendedName>
</protein>
<dbReference type="GO" id="GO:0007010">
    <property type="term" value="P:cytoskeleton organization"/>
    <property type="evidence" value="ECO:0007669"/>
    <property type="project" value="UniProtKB-ARBA"/>
</dbReference>
<feature type="region of interest" description="Disordered" evidence="13">
    <location>
        <begin position="1"/>
        <end position="21"/>
    </location>
</feature>
<evidence type="ECO:0000313" key="16">
    <source>
        <dbReference type="Proteomes" id="UP001162131"/>
    </source>
</evidence>
<dbReference type="InterPro" id="IPR027640">
    <property type="entry name" value="Kinesin-like_fam"/>
</dbReference>
<dbReference type="Proteomes" id="UP001162131">
    <property type="component" value="Unassembled WGS sequence"/>
</dbReference>
<dbReference type="Gene3D" id="3.40.850.10">
    <property type="entry name" value="Kinesin motor domain"/>
    <property type="match status" value="1"/>
</dbReference>
<dbReference type="PROSITE" id="PS00411">
    <property type="entry name" value="KINESIN_MOTOR_1"/>
    <property type="match status" value="1"/>
</dbReference>
<evidence type="ECO:0000256" key="6">
    <source>
        <dbReference type="ARBA" id="ARBA00023054"/>
    </source>
</evidence>
<dbReference type="SUPFAM" id="SSF52540">
    <property type="entry name" value="P-loop containing nucleoside triphosphate hydrolases"/>
    <property type="match status" value="1"/>
</dbReference>
<feature type="compositionally biased region" description="Polar residues" evidence="13">
    <location>
        <begin position="1"/>
        <end position="20"/>
    </location>
</feature>
<evidence type="ECO:0000256" key="9">
    <source>
        <dbReference type="ARBA" id="ARBA00034704"/>
    </source>
</evidence>
<evidence type="ECO:0000259" key="14">
    <source>
        <dbReference type="PROSITE" id="PS50067"/>
    </source>
</evidence>
<dbReference type="PANTHER" id="PTHR47968:SF36">
    <property type="entry name" value="KINESIN HEAVY CHAIN ISOFORM X1"/>
    <property type="match status" value="1"/>
</dbReference>
<dbReference type="InterPro" id="IPR036961">
    <property type="entry name" value="Kinesin_motor_dom_sf"/>
</dbReference>
<evidence type="ECO:0000256" key="5">
    <source>
        <dbReference type="ARBA" id="ARBA00022840"/>
    </source>
</evidence>
<keyword evidence="8" id="KW-0206">Cytoskeleton</keyword>
<evidence type="ECO:0000256" key="3">
    <source>
        <dbReference type="ARBA" id="ARBA00022701"/>
    </source>
</evidence>
<dbReference type="FunFam" id="3.40.850.10:FF:000019">
    <property type="entry name" value="Kinesin-like protein KIN-5D"/>
    <property type="match status" value="1"/>
</dbReference>
<keyword evidence="16" id="KW-1185">Reference proteome</keyword>
<dbReference type="Pfam" id="PF00225">
    <property type="entry name" value="Kinesin"/>
    <property type="match status" value="1"/>
</dbReference>
<dbReference type="InterPro" id="IPR027417">
    <property type="entry name" value="P-loop_NTPase"/>
</dbReference>
<comment type="caution">
    <text evidence="15">The sequence shown here is derived from an EMBL/GenBank/DDBJ whole genome shotgun (WGS) entry which is preliminary data.</text>
</comment>
<dbReference type="GO" id="GO:0008017">
    <property type="term" value="F:microtubule binding"/>
    <property type="evidence" value="ECO:0007669"/>
    <property type="project" value="InterPro"/>
</dbReference>
<keyword evidence="3 11" id="KW-0493">Microtubule</keyword>
<dbReference type="InterPro" id="IPR001752">
    <property type="entry name" value="Kinesin_motor_dom"/>
</dbReference>
<evidence type="ECO:0000256" key="13">
    <source>
        <dbReference type="SAM" id="MobiDB-lite"/>
    </source>
</evidence>
<proteinExistence type="inferred from homology"/>
<keyword evidence="4 10" id="KW-0547">Nucleotide-binding</keyword>
<feature type="binding site" evidence="10">
    <location>
        <begin position="118"/>
        <end position="125"/>
    </location>
    <ligand>
        <name>ATP</name>
        <dbReference type="ChEBI" id="CHEBI:30616"/>
    </ligand>
</feature>
<dbReference type="GO" id="GO:0005874">
    <property type="term" value="C:microtubule"/>
    <property type="evidence" value="ECO:0007669"/>
    <property type="project" value="UniProtKB-KW"/>
</dbReference>
<evidence type="ECO:0000256" key="4">
    <source>
        <dbReference type="ARBA" id="ARBA00022741"/>
    </source>
</evidence>
<accession>A0AAU9IKW6</accession>
<dbReference type="InterPro" id="IPR019821">
    <property type="entry name" value="Kinesin_motor_CS"/>
</dbReference>
<keyword evidence="6 12" id="KW-0175">Coiled coil</keyword>
<evidence type="ECO:0000256" key="2">
    <source>
        <dbReference type="ARBA" id="ARBA00022490"/>
    </source>
</evidence>
<comment type="similarity">
    <text evidence="9">Belongs to the TRAFAC class myosin-kinesin ATPase superfamily. Kinesin family. KIN-5/BimC subfamily.</text>
</comment>
<feature type="coiled-coil region" evidence="12">
    <location>
        <begin position="493"/>
        <end position="527"/>
    </location>
</feature>
<dbReference type="SMART" id="SM00129">
    <property type="entry name" value="KISc"/>
    <property type="match status" value="1"/>
</dbReference>
<dbReference type="GO" id="GO:0005524">
    <property type="term" value="F:ATP binding"/>
    <property type="evidence" value="ECO:0007669"/>
    <property type="project" value="UniProtKB-UniRule"/>
</dbReference>
<evidence type="ECO:0000256" key="1">
    <source>
        <dbReference type="ARBA" id="ARBA00004245"/>
    </source>
</evidence>
<dbReference type="PROSITE" id="PS50067">
    <property type="entry name" value="KINESIN_MOTOR_2"/>
    <property type="match status" value="1"/>
</dbReference>
<organism evidence="15 16">
    <name type="scientific">Blepharisma stoltei</name>
    <dbReference type="NCBI Taxonomy" id="1481888"/>
    <lineage>
        <taxon>Eukaryota</taxon>
        <taxon>Sar</taxon>
        <taxon>Alveolata</taxon>
        <taxon>Ciliophora</taxon>
        <taxon>Postciliodesmatophora</taxon>
        <taxon>Heterotrichea</taxon>
        <taxon>Heterotrichida</taxon>
        <taxon>Blepharismidae</taxon>
        <taxon>Blepharisma</taxon>
    </lineage>
</organism>
<feature type="coiled-coil region" evidence="12">
    <location>
        <begin position="370"/>
        <end position="397"/>
    </location>
</feature>
<evidence type="ECO:0000256" key="8">
    <source>
        <dbReference type="ARBA" id="ARBA00023212"/>
    </source>
</evidence>
<keyword evidence="7 10" id="KW-0505">Motor protein</keyword>
<reference evidence="15" key="1">
    <citation type="submission" date="2021-09" db="EMBL/GenBank/DDBJ databases">
        <authorList>
            <consortium name="AG Swart"/>
            <person name="Singh M."/>
            <person name="Singh A."/>
            <person name="Seah K."/>
            <person name="Emmerich C."/>
        </authorList>
    </citation>
    <scope>NUCLEOTIDE SEQUENCE</scope>
    <source>
        <strain evidence="15">ATCC30299</strain>
    </source>
</reference>
<evidence type="ECO:0000256" key="11">
    <source>
        <dbReference type="RuleBase" id="RU000394"/>
    </source>
</evidence>
<dbReference type="PANTHER" id="PTHR47968">
    <property type="entry name" value="CENTROMERE PROTEIN E"/>
    <property type="match status" value="1"/>
</dbReference>
<evidence type="ECO:0000256" key="10">
    <source>
        <dbReference type="PROSITE-ProRule" id="PRU00283"/>
    </source>
</evidence>
<evidence type="ECO:0000256" key="12">
    <source>
        <dbReference type="SAM" id="Coils"/>
    </source>
</evidence>
<sequence length="977" mass="111657">MSKTLKTHQSQSRKSLGSSPERTKACIASALSKPSNIKVIARFRPLLDFEYRLSESRESVTFQGDNQVGIVKGKEIEYYTLDRIFDPDSSQEEVYEFVGKPTIEDVLNGYNGTIFAYGQTGSGKTHTMMGLNIYDTDTRGVIPRSVSQIFEAVESDGGDIEYTIKCSMLEIYKETLKDLLDPQPLNLKIKQCPSKGIYVQGLTEVSITSEDDMLELLSLGEQIRSVASTRLNKTSSRSHLIFIIEVCQKLPNDSEKRGKLNLVDLAGSEKVSLSGVTGTKLEETKKINLSLSALGNVIHALSSKADHIPYRDSKLTRLLQESLGGNYKTTLLVTCSPSIRFMEETYNTLSFAIRAKAIKNKVKINIKNSIDSYLQIIEQMKLELDSAKLEIQLLRGERELNSTVDSKSLCSTPANKKIDDKDSHSQINKYGEMRLAVSIEDLRSNKTTDSSRFDKKSPESIYDLDSLAFSFDKPNSEFSLSPYAEGETFQKIVEKFERDTTGLNKKVKHLSRENQELVEKTKKLETELISSRTKLLKAEQLSHEYYEIYAKTALNANKESSEIKALKEQNDSLHREIKKITKVIQDIDDRQKRMKENKLHTTFVEFEELTDASIPKDYVPIITEENEAISEQTTAFNLETVKVELTTDAEQLNLSNVYSSEIKRALEGNAELNREISIFHLKSQIIQAGIINANLMKTIHALNWKIELQEHKYQMKKTLCRRQEDQIRGLEKMIDHLHISHMHMIKLLNQIDHEKIVPKVEFNIPRSLILKPFSQKQGRFKSSRTPKPVQDHSADNSIQGTLSLEVFTAPHDHPQLNIRFKAMETSLELQKMYNLELKKSNEFQKQQVDNYKNILQTLEQDIFKVQRVEKDRWSKFFSDLKENCEKELIRKQTEVIKLHQLLGEWIDKFMTLQECISSPEKLLPKHLKEDLSFLVEATKQAVLVEGSFKEVLPKTPLKKSMRQTSVGYIKPTGDNPI</sequence>
<keyword evidence="5 10" id="KW-0067">ATP-binding</keyword>
<comment type="subcellular location">
    <subcellularLocation>
        <location evidence="1">Cytoplasm</location>
        <location evidence="1">Cytoskeleton</location>
    </subcellularLocation>
</comment>
<dbReference type="GO" id="GO:0003777">
    <property type="term" value="F:microtubule motor activity"/>
    <property type="evidence" value="ECO:0007669"/>
    <property type="project" value="InterPro"/>
</dbReference>